<comment type="similarity">
    <text evidence="2">Belongs to the OmpP1/FadL family.</text>
</comment>
<evidence type="ECO:0000256" key="7">
    <source>
        <dbReference type="ARBA" id="ARBA00023237"/>
    </source>
</evidence>
<gene>
    <name evidence="9" type="primary">ompP1</name>
    <name evidence="9" type="ORF">I41_09870</name>
</gene>
<organism evidence="9 10">
    <name type="scientific">Lacipirellula limnantheis</name>
    <dbReference type="NCBI Taxonomy" id="2528024"/>
    <lineage>
        <taxon>Bacteria</taxon>
        <taxon>Pseudomonadati</taxon>
        <taxon>Planctomycetota</taxon>
        <taxon>Planctomycetia</taxon>
        <taxon>Pirellulales</taxon>
        <taxon>Lacipirellulaceae</taxon>
        <taxon>Lacipirellula</taxon>
    </lineage>
</organism>
<keyword evidence="4" id="KW-0812">Transmembrane</keyword>
<dbReference type="Gene3D" id="2.40.160.60">
    <property type="entry name" value="Outer membrane protein transport protein (OMPP1/FadL/TodX)"/>
    <property type="match status" value="1"/>
</dbReference>
<keyword evidence="5 8" id="KW-0732">Signal</keyword>
<dbReference type="PANTHER" id="PTHR35093">
    <property type="entry name" value="OUTER MEMBRANE PROTEIN NMB0088-RELATED"/>
    <property type="match status" value="1"/>
</dbReference>
<reference evidence="9 10" key="1">
    <citation type="submission" date="2019-02" db="EMBL/GenBank/DDBJ databases">
        <title>Deep-cultivation of Planctomycetes and their phenomic and genomic characterization uncovers novel biology.</title>
        <authorList>
            <person name="Wiegand S."/>
            <person name="Jogler M."/>
            <person name="Boedeker C."/>
            <person name="Pinto D."/>
            <person name="Vollmers J."/>
            <person name="Rivas-Marin E."/>
            <person name="Kohn T."/>
            <person name="Peeters S.H."/>
            <person name="Heuer A."/>
            <person name="Rast P."/>
            <person name="Oberbeckmann S."/>
            <person name="Bunk B."/>
            <person name="Jeske O."/>
            <person name="Meyerdierks A."/>
            <person name="Storesund J.E."/>
            <person name="Kallscheuer N."/>
            <person name="Luecker S."/>
            <person name="Lage O.M."/>
            <person name="Pohl T."/>
            <person name="Merkel B.J."/>
            <person name="Hornburger P."/>
            <person name="Mueller R.-W."/>
            <person name="Bruemmer F."/>
            <person name="Labrenz M."/>
            <person name="Spormann A.M."/>
            <person name="Op den Camp H."/>
            <person name="Overmann J."/>
            <person name="Amann R."/>
            <person name="Jetten M.S.M."/>
            <person name="Mascher T."/>
            <person name="Medema M.H."/>
            <person name="Devos D.P."/>
            <person name="Kaster A.-K."/>
            <person name="Ovreas L."/>
            <person name="Rohde M."/>
            <person name="Galperin M.Y."/>
            <person name="Jogler C."/>
        </authorList>
    </citation>
    <scope>NUCLEOTIDE SEQUENCE [LARGE SCALE GENOMIC DNA]</scope>
    <source>
        <strain evidence="9 10">I41</strain>
    </source>
</reference>
<comment type="subcellular location">
    <subcellularLocation>
        <location evidence="1">Cell outer membrane</location>
        <topology evidence="1">Multi-pass membrane protein</topology>
    </subcellularLocation>
</comment>
<evidence type="ECO:0000256" key="6">
    <source>
        <dbReference type="ARBA" id="ARBA00023136"/>
    </source>
</evidence>
<evidence type="ECO:0000313" key="10">
    <source>
        <dbReference type="Proteomes" id="UP000317909"/>
    </source>
</evidence>
<dbReference type="GO" id="GO:0009279">
    <property type="term" value="C:cell outer membrane"/>
    <property type="evidence" value="ECO:0007669"/>
    <property type="project" value="UniProtKB-SubCell"/>
</dbReference>
<evidence type="ECO:0000256" key="2">
    <source>
        <dbReference type="ARBA" id="ARBA00008163"/>
    </source>
</evidence>
<evidence type="ECO:0000256" key="5">
    <source>
        <dbReference type="ARBA" id="ARBA00022729"/>
    </source>
</evidence>
<evidence type="ECO:0000313" key="9">
    <source>
        <dbReference type="EMBL" id="QDT71826.1"/>
    </source>
</evidence>
<keyword evidence="6" id="KW-0472">Membrane</keyword>
<keyword evidence="3" id="KW-1134">Transmembrane beta strand</keyword>
<dbReference type="AlphaFoldDB" id="A0A517TTY5"/>
<dbReference type="GO" id="GO:0015483">
    <property type="term" value="F:long-chain fatty acid transporting porin activity"/>
    <property type="evidence" value="ECO:0007669"/>
    <property type="project" value="TreeGrafter"/>
</dbReference>
<dbReference type="Pfam" id="PF03349">
    <property type="entry name" value="Toluene_X"/>
    <property type="match status" value="1"/>
</dbReference>
<sequence precursor="true">MRRSRQILLGTALSLLGVGSALADGIILDGVSAYTIGRGGTNLGFADNGSILHDNPAAMGQIESDGMFQLGATGLWTEFQYSDPDNVDVVGQHQFYVLPEISYIRKMSEQWAFGAGIFSPAGFGSIFNLNGPAPFTGPQRYKSFGSLSKLLFGASYTPDDRLSFGATIGPALSFANFEGPYTLQGPGFPGLPTLLDMEVDGFALVWSAGVQYQLTDSTSIGAAYQSRSKIQATGTTSVDTPLGSSSYDTDATITWPQSVGVGVRQQLTSRQVVSMDVIWFDWSAAFDSFDITLTNPSNQAFPDLVEQFPLNWRDTVSTRLGYEYHFDGGQVIRAGYVYHRNPSPANTMTVFIPAALEQAASLGYGWMWREWNINLAYMYSFGSHVYEDDSALIGGDYDNSEHYDQTHAASISFTKLLGPKQGCGCSVPVR</sequence>
<evidence type="ECO:0000256" key="3">
    <source>
        <dbReference type="ARBA" id="ARBA00022452"/>
    </source>
</evidence>
<dbReference type="EMBL" id="CP036339">
    <property type="protein sequence ID" value="QDT71826.1"/>
    <property type="molecule type" value="Genomic_DNA"/>
</dbReference>
<evidence type="ECO:0000256" key="8">
    <source>
        <dbReference type="SAM" id="SignalP"/>
    </source>
</evidence>
<evidence type="ECO:0000256" key="1">
    <source>
        <dbReference type="ARBA" id="ARBA00004571"/>
    </source>
</evidence>
<feature type="signal peptide" evidence="8">
    <location>
        <begin position="1"/>
        <end position="23"/>
    </location>
</feature>
<evidence type="ECO:0000256" key="4">
    <source>
        <dbReference type="ARBA" id="ARBA00022692"/>
    </source>
</evidence>
<dbReference type="InterPro" id="IPR005017">
    <property type="entry name" value="OMPP1/FadL/TodX"/>
</dbReference>
<proteinExistence type="inferred from homology"/>
<keyword evidence="7" id="KW-0998">Cell outer membrane</keyword>
<dbReference type="KEGG" id="llh:I41_09870"/>
<accession>A0A517TTY5</accession>
<dbReference type="Proteomes" id="UP000317909">
    <property type="component" value="Chromosome"/>
</dbReference>
<protein>
    <submittedName>
        <fullName evidence="9">Outer membrane protein P1</fullName>
    </submittedName>
</protein>
<name>A0A517TTY5_9BACT</name>
<feature type="chain" id="PRO_5022102276" evidence="8">
    <location>
        <begin position="24"/>
        <end position="430"/>
    </location>
</feature>
<keyword evidence="10" id="KW-1185">Reference proteome</keyword>
<dbReference type="PANTHER" id="PTHR35093:SF8">
    <property type="entry name" value="OUTER MEMBRANE PROTEIN NMB0088-RELATED"/>
    <property type="match status" value="1"/>
</dbReference>
<dbReference type="SUPFAM" id="SSF56935">
    <property type="entry name" value="Porins"/>
    <property type="match status" value="1"/>
</dbReference>